<dbReference type="AlphaFoldDB" id="A0A914X620"/>
<dbReference type="InterPro" id="IPR028082">
    <property type="entry name" value="Peripla_BP_I"/>
</dbReference>
<dbReference type="WBParaSite" id="PSAMB.scaffold615size45621.g7464.t1">
    <property type="protein sequence ID" value="PSAMB.scaffold615size45621.g7464.t1"/>
    <property type="gene ID" value="PSAMB.scaffold615size45621.g7464"/>
</dbReference>
<evidence type="ECO:0000256" key="3">
    <source>
        <dbReference type="ARBA" id="ARBA00022741"/>
    </source>
</evidence>
<dbReference type="Proteomes" id="UP000887566">
    <property type="component" value="Unplaced"/>
</dbReference>
<evidence type="ECO:0000313" key="10">
    <source>
        <dbReference type="Proteomes" id="UP000887566"/>
    </source>
</evidence>
<dbReference type="Pfam" id="PF01094">
    <property type="entry name" value="ANF_receptor"/>
    <property type="match status" value="1"/>
</dbReference>
<keyword evidence="10" id="KW-1185">Reference proteome</keyword>
<dbReference type="GO" id="GO:0004016">
    <property type="term" value="F:adenylate cyclase activity"/>
    <property type="evidence" value="ECO:0007669"/>
    <property type="project" value="TreeGrafter"/>
</dbReference>
<evidence type="ECO:0000259" key="9">
    <source>
        <dbReference type="Pfam" id="PF01094"/>
    </source>
</evidence>
<evidence type="ECO:0000256" key="7">
    <source>
        <dbReference type="SAM" id="Phobius"/>
    </source>
</evidence>
<evidence type="ECO:0000256" key="1">
    <source>
        <dbReference type="ARBA" id="ARBA00004370"/>
    </source>
</evidence>
<feature type="chain" id="PRO_5037092703" evidence="8">
    <location>
        <begin position="16"/>
        <end position="698"/>
    </location>
</feature>
<dbReference type="GO" id="GO:0001653">
    <property type="term" value="F:peptide receptor activity"/>
    <property type="evidence" value="ECO:0007669"/>
    <property type="project" value="TreeGrafter"/>
</dbReference>
<proteinExistence type="predicted"/>
<keyword evidence="3" id="KW-0547">Nucleotide-binding</keyword>
<accession>A0A914X620</accession>
<dbReference type="PANTHER" id="PTHR11920">
    <property type="entry name" value="GUANYLYL CYCLASE"/>
    <property type="match status" value="1"/>
</dbReference>
<keyword evidence="2 7" id="KW-0812">Transmembrane</keyword>
<dbReference type="SUPFAM" id="SSF53822">
    <property type="entry name" value="Periplasmic binding protein-like I"/>
    <property type="match status" value="1"/>
</dbReference>
<dbReference type="SUPFAM" id="SSF56112">
    <property type="entry name" value="Protein kinase-like (PK-like)"/>
    <property type="match status" value="1"/>
</dbReference>
<evidence type="ECO:0000256" key="8">
    <source>
        <dbReference type="SAM" id="SignalP"/>
    </source>
</evidence>
<evidence type="ECO:0000256" key="4">
    <source>
        <dbReference type="ARBA" id="ARBA00022989"/>
    </source>
</evidence>
<dbReference type="GO" id="GO:0005886">
    <property type="term" value="C:plasma membrane"/>
    <property type="evidence" value="ECO:0007669"/>
    <property type="project" value="TreeGrafter"/>
</dbReference>
<name>A0A914X620_9BILA</name>
<dbReference type="Gene3D" id="3.40.50.2300">
    <property type="match status" value="1"/>
</dbReference>
<sequence length="698" mass="77790">MLLFVILSLASRSNAMTLEVGEKTIEVPVTFSFVGSAQCLNSSHCGNTKGSDFWTLGAIAAAYEDINNMPGLNYFHNMTISFFDLINTGKRSIESTVDAASVPNSLGIIGLPDTCLDEATIAGVHDKVAVSEGCHFNLASYGDFDKVFVQLANSPSAYAMGVRAFVQRYGWTHVVVLSPSEGMETYFVKSRDQLIVELRTAGIRIVADVRLPAIEPEQDPTAAIADYARTIANTYLSTRIYVIFDPNHNAPMLRWTLSVMGRMGLLQTGEYFVTAAISEDGNRQWIDLSDRNAALRFGSSNTSNAAYQPTDNELMSYYRSLVVLADSAPPAWTSTKWQQFQDRITAMYEDPPCPPLCNYWTAGRRTPNKYWGNTGRLYDSLLLLAEAGQEMIMKGADITSGLVYFEYMIERVYKGISGTTEQINGDGLVTGTLQLMYFYNSPIRGGYSLWPFGYAGYINGSTANWGIGYYPTDMQSFDWVGGVAPSGYPVCGFEGELCVSLKDRLILIVSCVSAVVLLILIVITLLLVKQYRYERKLQSVDWQIERREVILQRSVNANMLSMKSMASRVGSMMGSSRGGGGNQFQQSMQQLRGNNYGLSEEEKNQLNMRSKKKNALDAPDDNMWNEIRDFGMGSYTGNMAALKRIWKEHVELTREVRKEILNLSEISQENIVEFKGIILEHPHVFIVTELYPRGSLRA</sequence>
<dbReference type="GO" id="GO:0004383">
    <property type="term" value="F:guanylate cyclase activity"/>
    <property type="evidence" value="ECO:0007669"/>
    <property type="project" value="TreeGrafter"/>
</dbReference>
<protein>
    <submittedName>
        <fullName evidence="11">Receptor ligand binding region domain-containing protein</fullName>
    </submittedName>
</protein>
<feature type="domain" description="Receptor ligand binding region" evidence="9">
    <location>
        <begin position="57"/>
        <end position="435"/>
    </location>
</feature>
<comment type="subcellular location">
    <subcellularLocation>
        <location evidence="1">Membrane</location>
    </subcellularLocation>
</comment>
<evidence type="ECO:0000313" key="11">
    <source>
        <dbReference type="WBParaSite" id="PSAMB.scaffold615size45621.g7464.t1"/>
    </source>
</evidence>
<keyword evidence="6" id="KW-0456">Lyase</keyword>
<feature type="transmembrane region" description="Helical" evidence="7">
    <location>
        <begin position="505"/>
        <end position="528"/>
    </location>
</feature>
<reference evidence="11" key="1">
    <citation type="submission" date="2022-11" db="UniProtKB">
        <authorList>
            <consortium name="WormBaseParasite"/>
        </authorList>
    </citation>
    <scope>IDENTIFICATION</scope>
</reference>
<dbReference type="GO" id="GO:0000166">
    <property type="term" value="F:nucleotide binding"/>
    <property type="evidence" value="ECO:0007669"/>
    <property type="project" value="UniProtKB-KW"/>
</dbReference>
<evidence type="ECO:0000256" key="5">
    <source>
        <dbReference type="ARBA" id="ARBA00023136"/>
    </source>
</evidence>
<evidence type="ECO:0000256" key="6">
    <source>
        <dbReference type="ARBA" id="ARBA00023239"/>
    </source>
</evidence>
<dbReference type="Gene3D" id="1.10.510.10">
    <property type="entry name" value="Transferase(Phosphotransferase) domain 1"/>
    <property type="match status" value="1"/>
</dbReference>
<dbReference type="InterPro" id="IPR011009">
    <property type="entry name" value="Kinase-like_dom_sf"/>
</dbReference>
<keyword evidence="4 7" id="KW-1133">Transmembrane helix</keyword>
<evidence type="ECO:0000256" key="2">
    <source>
        <dbReference type="ARBA" id="ARBA00022692"/>
    </source>
</evidence>
<organism evidence="10 11">
    <name type="scientific">Plectus sambesii</name>
    <dbReference type="NCBI Taxonomy" id="2011161"/>
    <lineage>
        <taxon>Eukaryota</taxon>
        <taxon>Metazoa</taxon>
        <taxon>Ecdysozoa</taxon>
        <taxon>Nematoda</taxon>
        <taxon>Chromadorea</taxon>
        <taxon>Plectida</taxon>
        <taxon>Plectina</taxon>
        <taxon>Plectoidea</taxon>
        <taxon>Plectidae</taxon>
        <taxon>Plectus</taxon>
    </lineage>
</organism>
<dbReference type="InterPro" id="IPR050401">
    <property type="entry name" value="Cyclic_nucleotide_synthase"/>
</dbReference>
<dbReference type="GO" id="GO:0007168">
    <property type="term" value="P:receptor guanylyl cyclase signaling pathway"/>
    <property type="evidence" value="ECO:0007669"/>
    <property type="project" value="TreeGrafter"/>
</dbReference>
<dbReference type="InterPro" id="IPR001828">
    <property type="entry name" value="ANF_lig-bd_rcpt"/>
</dbReference>
<feature type="signal peptide" evidence="8">
    <location>
        <begin position="1"/>
        <end position="15"/>
    </location>
</feature>
<keyword evidence="5 7" id="KW-0472">Membrane</keyword>
<keyword evidence="8" id="KW-0732">Signal</keyword>
<dbReference type="PANTHER" id="PTHR11920:SF436">
    <property type="entry name" value="RECEPTOR-TYPE GUANYLATE CYCLASE GCY-15-RELATED"/>
    <property type="match status" value="1"/>
</dbReference>